<feature type="region of interest" description="Disordered" evidence="1">
    <location>
        <begin position="46"/>
        <end position="78"/>
    </location>
</feature>
<dbReference type="EMBL" id="CAKXAJ010016539">
    <property type="protein sequence ID" value="CAH2216723.1"/>
    <property type="molecule type" value="Genomic_DNA"/>
</dbReference>
<dbReference type="Proteomes" id="UP000838756">
    <property type="component" value="Unassembled WGS sequence"/>
</dbReference>
<feature type="region of interest" description="Disordered" evidence="1">
    <location>
        <begin position="1"/>
        <end position="32"/>
    </location>
</feature>
<evidence type="ECO:0000313" key="3">
    <source>
        <dbReference type="Proteomes" id="UP000838756"/>
    </source>
</evidence>
<name>A0A8S4QMZ4_9NEOP</name>
<protein>
    <submittedName>
        <fullName evidence="2">Jg1197 protein</fullName>
    </submittedName>
</protein>
<comment type="caution">
    <text evidence="2">The sequence shown here is derived from an EMBL/GenBank/DDBJ whole genome shotgun (WGS) entry which is preliminary data.</text>
</comment>
<evidence type="ECO:0000256" key="1">
    <source>
        <dbReference type="SAM" id="MobiDB-lite"/>
    </source>
</evidence>
<reference evidence="2" key="1">
    <citation type="submission" date="2022-03" db="EMBL/GenBank/DDBJ databases">
        <authorList>
            <person name="Lindestad O."/>
        </authorList>
    </citation>
    <scope>NUCLEOTIDE SEQUENCE</scope>
</reference>
<gene>
    <name evidence="2" type="primary">jg1197</name>
    <name evidence="2" type="ORF">PAEG_LOCUS4688</name>
</gene>
<sequence>MKENYPAISDDEGDESSSVTSPLLQGRKELSRMPCHAISAPLLGAARPKITRQRRYDKSLLNEETRTLSAAPGHDTSD</sequence>
<dbReference type="AlphaFoldDB" id="A0A8S4QMZ4"/>
<keyword evidence="3" id="KW-1185">Reference proteome</keyword>
<accession>A0A8S4QMZ4</accession>
<dbReference type="OrthoDB" id="418245at2759"/>
<proteinExistence type="predicted"/>
<evidence type="ECO:0000313" key="2">
    <source>
        <dbReference type="EMBL" id="CAH2216723.1"/>
    </source>
</evidence>
<feature type="compositionally biased region" description="Basic and acidic residues" evidence="1">
    <location>
        <begin position="54"/>
        <end position="66"/>
    </location>
</feature>
<organism evidence="2 3">
    <name type="scientific">Pararge aegeria aegeria</name>
    <dbReference type="NCBI Taxonomy" id="348720"/>
    <lineage>
        <taxon>Eukaryota</taxon>
        <taxon>Metazoa</taxon>
        <taxon>Ecdysozoa</taxon>
        <taxon>Arthropoda</taxon>
        <taxon>Hexapoda</taxon>
        <taxon>Insecta</taxon>
        <taxon>Pterygota</taxon>
        <taxon>Neoptera</taxon>
        <taxon>Endopterygota</taxon>
        <taxon>Lepidoptera</taxon>
        <taxon>Glossata</taxon>
        <taxon>Ditrysia</taxon>
        <taxon>Papilionoidea</taxon>
        <taxon>Nymphalidae</taxon>
        <taxon>Satyrinae</taxon>
        <taxon>Satyrini</taxon>
        <taxon>Parargina</taxon>
        <taxon>Pararge</taxon>
    </lineage>
</organism>